<sequence length="159" mass="17319">MSLSRERPQTKEKGRDVETLEAADQTSEVNGKGNGSQPANPIVVNKDLNQQKPIHEEEGPQVDTAKEINEKLKPTSEGLTLGNKSGDHASTEAIPNKKGNKAAVILRDDLQEGPTICTMNKMVSLSSESKGKGKEIACEITVLGCREYNKCQYSLEYFG</sequence>
<dbReference type="Proteomes" id="UP001151752">
    <property type="component" value="Chromosome 12"/>
</dbReference>
<name>A0A9Q0WCN5_9ROSI</name>
<keyword evidence="3" id="KW-1185">Reference proteome</keyword>
<feature type="region of interest" description="Disordered" evidence="1">
    <location>
        <begin position="1"/>
        <end position="44"/>
    </location>
</feature>
<proteinExistence type="predicted"/>
<organism evidence="2 3">
    <name type="scientific">Salix koriyanagi</name>
    <dbReference type="NCBI Taxonomy" id="2511006"/>
    <lineage>
        <taxon>Eukaryota</taxon>
        <taxon>Viridiplantae</taxon>
        <taxon>Streptophyta</taxon>
        <taxon>Embryophyta</taxon>
        <taxon>Tracheophyta</taxon>
        <taxon>Spermatophyta</taxon>
        <taxon>Magnoliopsida</taxon>
        <taxon>eudicotyledons</taxon>
        <taxon>Gunneridae</taxon>
        <taxon>Pentapetalae</taxon>
        <taxon>rosids</taxon>
        <taxon>fabids</taxon>
        <taxon>Malpighiales</taxon>
        <taxon>Salicaceae</taxon>
        <taxon>Saliceae</taxon>
        <taxon>Salix</taxon>
    </lineage>
</organism>
<reference evidence="2" key="2">
    <citation type="journal article" date="2023" name="Int. J. Mol. Sci.">
        <title>De Novo Assembly and Annotation of 11 Diverse Shrub Willow (Salix) Genomes Reveals Novel Gene Organization in Sex-Linked Regions.</title>
        <authorList>
            <person name="Hyden B."/>
            <person name="Feng K."/>
            <person name="Yates T.B."/>
            <person name="Jawdy S."/>
            <person name="Cereghino C."/>
            <person name="Smart L.B."/>
            <person name="Muchero W."/>
        </authorList>
    </citation>
    <scope>NUCLEOTIDE SEQUENCE</scope>
    <source>
        <tissue evidence="2">Shoot tip</tissue>
    </source>
</reference>
<gene>
    <name evidence="2" type="ORF">OIU74_023061</name>
</gene>
<comment type="caution">
    <text evidence="2">The sequence shown here is derived from an EMBL/GenBank/DDBJ whole genome shotgun (WGS) entry which is preliminary data.</text>
</comment>
<dbReference type="AlphaFoldDB" id="A0A9Q0WCN5"/>
<dbReference type="EMBL" id="JAPFFM010000004">
    <property type="protein sequence ID" value="KAJ6764106.1"/>
    <property type="molecule type" value="Genomic_DNA"/>
</dbReference>
<accession>A0A9Q0WCN5</accession>
<feature type="region of interest" description="Disordered" evidence="1">
    <location>
        <begin position="73"/>
        <end position="96"/>
    </location>
</feature>
<evidence type="ECO:0000313" key="3">
    <source>
        <dbReference type="Proteomes" id="UP001151752"/>
    </source>
</evidence>
<reference evidence="2" key="1">
    <citation type="submission" date="2022-11" db="EMBL/GenBank/DDBJ databases">
        <authorList>
            <person name="Hyden B.L."/>
            <person name="Feng K."/>
            <person name="Yates T."/>
            <person name="Jawdy S."/>
            <person name="Smart L.B."/>
            <person name="Muchero W."/>
        </authorList>
    </citation>
    <scope>NUCLEOTIDE SEQUENCE</scope>
    <source>
        <tissue evidence="2">Shoot tip</tissue>
    </source>
</reference>
<feature type="compositionally biased region" description="Basic and acidic residues" evidence="1">
    <location>
        <begin position="1"/>
        <end position="18"/>
    </location>
</feature>
<evidence type="ECO:0000256" key="1">
    <source>
        <dbReference type="SAM" id="MobiDB-lite"/>
    </source>
</evidence>
<feature type="compositionally biased region" description="Polar residues" evidence="1">
    <location>
        <begin position="24"/>
        <end position="39"/>
    </location>
</feature>
<protein>
    <submittedName>
        <fullName evidence="2">Uncharacterized protein</fullName>
    </submittedName>
</protein>
<evidence type="ECO:0000313" key="2">
    <source>
        <dbReference type="EMBL" id="KAJ6764106.1"/>
    </source>
</evidence>